<evidence type="ECO:0008006" key="4">
    <source>
        <dbReference type="Google" id="ProtNLM"/>
    </source>
</evidence>
<evidence type="ECO:0000313" key="2">
    <source>
        <dbReference type="EMBL" id="CAG5081768.1"/>
    </source>
</evidence>
<dbReference type="Proteomes" id="UP000683507">
    <property type="component" value="Chromosome"/>
</dbReference>
<gene>
    <name evidence="2" type="ORF">CRYO30217_01723</name>
</gene>
<dbReference type="PROSITE" id="PS51257">
    <property type="entry name" value="PROKAR_LIPOPROTEIN"/>
    <property type="match status" value="1"/>
</dbReference>
<organism evidence="2 3">
    <name type="scientific">Parvicella tangerina</name>
    <dbReference type="NCBI Taxonomy" id="2829795"/>
    <lineage>
        <taxon>Bacteria</taxon>
        <taxon>Pseudomonadati</taxon>
        <taxon>Bacteroidota</taxon>
        <taxon>Flavobacteriia</taxon>
        <taxon>Flavobacteriales</taxon>
        <taxon>Parvicellaceae</taxon>
        <taxon>Parvicella</taxon>
    </lineage>
</organism>
<evidence type="ECO:0000313" key="3">
    <source>
        <dbReference type="Proteomes" id="UP000683507"/>
    </source>
</evidence>
<reference evidence="2" key="1">
    <citation type="submission" date="2021-04" db="EMBL/GenBank/DDBJ databases">
        <authorList>
            <person name="Rodrigo-Torres L."/>
            <person name="Arahal R. D."/>
            <person name="Lucena T."/>
        </authorList>
    </citation>
    <scope>NUCLEOTIDE SEQUENCE</scope>
    <source>
        <strain evidence="2">AS29M-1</strain>
    </source>
</reference>
<proteinExistence type="predicted"/>
<accession>A0A916JMC4</accession>
<keyword evidence="3" id="KW-1185">Reference proteome</keyword>
<dbReference type="KEGG" id="ptan:CRYO30217_01723"/>
<feature type="compositionally biased region" description="Polar residues" evidence="1">
    <location>
        <begin position="33"/>
        <end position="43"/>
    </location>
</feature>
<sequence length="250" mass="28263">MKRKALFLTPLLICGMIACNETEKSAEEIEQEYTPSEVSSDNQVESDENTDNETIENSSTTNDAEYEYIEDYAKLDTKSKLYEALNAENLTDGSSWYAEGTVEFPHTIYNDPNTLNQIRFVWNKDAETLSFIEIYLNLLDEASGTVRQQFVLSEHGIFTGMTLKELYDWNGQKEIKFSGFGWDFGGGVFPQEGSPLANSGLVVRLGLENYADQTYNHLMGDMELSTADEGILEAPIRVDMLTLYIDEPEM</sequence>
<evidence type="ECO:0000256" key="1">
    <source>
        <dbReference type="SAM" id="MobiDB-lite"/>
    </source>
</evidence>
<dbReference type="RefSeq" id="WP_258541911.1">
    <property type="nucleotide sequence ID" value="NZ_OU015584.1"/>
</dbReference>
<dbReference type="AlphaFoldDB" id="A0A916JMC4"/>
<name>A0A916JMC4_9FLAO</name>
<feature type="region of interest" description="Disordered" evidence="1">
    <location>
        <begin position="26"/>
        <end position="62"/>
    </location>
</feature>
<protein>
    <recommendedName>
        <fullName evidence="4">Lipoprotein</fullName>
    </recommendedName>
</protein>
<dbReference type="EMBL" id="OU015584">
    <property type="protein sequence ID" value="CAG5081768.1"/>
    <property type="molecule type" value="Genomic_DNA"/>
</dbReference>
<feature type="compositionally biased region" description="Acidic residues" evidence="1">
    <location>
        <begin position="44"/>
        <end position="54"/>
    </location>
</feature>